<evidence type="ECO:0000313" key="3">
    <source>
        <dbReference type="Proteomes" id="UP001501116"/>
    </source>
</evidence>
<dbReference type="CDD" id="cd02142">
    <property type="entry name" value="McbC_SagB-like_oxidoreductase"/>
    <property type="match status" value="1"/>
</dbReference>
<feature type="domain" description="Nitroreductase" evidence="1">
    <location>
        <begin position="9"/>
        <end position="185"/>
    </location>
</feature>
<protein>
    <recommendedName>
        <fullName evidence="1">Nitroreductase domain-containing protein</fullName>
    </recommendedName>
</protein>
<evidence type="ECO:0000313" key="2">
    <source>
        <dbReference type="EMBL" id="GAA1978539.1"/>
    </source>
</evidence>
<dbReference type="Proteomes" id="UP001501116">
    <property type="component" value="Unassembled WGS sequence"/>
</dbReference>
<organism evidence="2 3">
    <name type="scientific">Amycolatopsis minnesotensis</name>
    <dbReference type="NCBI Taxonomy" id="337894"/>
    <lineage>
        <taxon>Bacteria</taxon>
        <taxon>Bacillati</taxon>
        <taxon>Actinomycetota</taxon>
        <taxon>Actinomycetes</taxon>
        <taxon>Pseudonocardiales</taxon>
        <taxon>Pseudonocardiaceae</taxon>
        <taxon>Amycolatopsis</taxon>
    </lineage>
</organism>
<dbReference type="InterPro" id="IPR052544">
    <property type="entry name" value="Bacteriocin_Proc_Enz"/>
</dbReference>
<comment type="caution">
    <text evidence="2">The sequence shown here is derived from an EMBL/GenBank/DDBJ whole genome shotgun (WGS) entry which is preliminary data.</text>
</comment>
<dbReference type="Gene3D" id="3.40.109.10">
    <property type="entry name" value="NADH Oxidase"/>
    <property type="match status" value="1"/>
</dbReference>
<evidence type="ECO:0000259" key="1">
    <source>
        <dbReference type="Pfam" id="PF00881"/>
    </source>
</evidence>
<reference evidence="3" key="1">
    <citation type="journal article" date="2019" name="Int. J. Syst. Evol. Microbiol.">
        <title>The Global Catalogue of Microorganisms (GCM) 10K type strain sequencing project: providing services to taxonomists for standard genome sequencing and annotation.</title>
        <authorList>
            <consortium name="The Broad Institute Genomics Platform"/>
            <consortium name="The Broad Institute Genome Sequencing Center for Infectious Disease"/>
            <person name="Wu L."/>
            <person name="Ma J."/>
        </authorList>
    </citation>
    <scope>NUCLEOTIDE SEQUENCE [LARGE SCALE GENOMIC DNA]</scope>
    <source>
        <strain evidence="3">JCM 14545</strain>
    </source>
</reference>
<sequence length="189" mass="19867">MTALADLLARRRSRRDFAATPLGLDELTGLLWAAQGSTGDGHRTSPSAHARHPLSVCAVTGHTGIQWYETETGALRPGDPRDHRDAVARASLADEAWLGTAPALLVLGGDLAAARAAFAEQPPAGVRGERYLWLEAGHASQNVYLWATAKGLGAVLVAGFDDERLRALPVVPDGHDPLAILAVGHPANP</sequence>
<dbReference type="InterPro" id="IPR029479">
    <property type="entry name" value="Nitroreductase"/>
</dbReference>
<dbReference type="Pfam" id="PF00881">
    <property type="entry name" value="Nitroreductase"/>
    <property type="match status" value="1"/>
</dbReference>
<dbReference type="SUPFAM" id="SSF55469">
    <property type="entry name" value="FMN-dependent nitroreductase-like"/>
    <property type="match status" value="1"/>
</dbReference>
<dbReference type="PANTHER" id="PTHR43745">
    <property type="entry name" value="NITROREDUCTASE MJ1384-RELATED"/>
    <property type="match status" value="1"/>
</dbReference>
<dbReference type="InterPro" id="IPR000415">
    <property type="entry name" value="Nitroreductase-like"/>
</dbReference>
<accession>A0ABP5DEB9</accession>
<proteinExistence type="predicted"/>
<dbReference type="RefSeq" id="WP_344427218.1">
    <property type="nucleotide sequence ID" value="NZ_BAAANN010000030.1"/>
</dbReference>
<keyword evidence="3" id="KW-1185">Reference proteome</keyword>
<dbReference type="PANTHER" id="PTHR43745:SF2">
    <property type="entry name" value="NITROREDUCTASE MJ1384-RELATED"/>
    <property type="match status" value="1"/>
</dbReference>
<dbReference type="EMBL" id="BAAANN010000030">
    <property type="protein sequence ID" value="GAA1978539.1"/>
    <property type="molecule type" value="Genomic_DNA"/>
</dbReference>
<name>A0ABP5DEB9_9PSEU</name>
<gene>
    <name evidence="2" type="ORF">GCM10009754_63240</name>
</gene>